<dbReference type="OrthoDB" id="275936at2759"/>
<evidence type="ECO:0000313" key="2">
    <source>
        <dbReference type="Proteomes" id="UP000738349"/>
    </source>
</evidence>
<sequence>MKNSDASPSSPAAASLALQASGNSNAALKSGSAWNTKKLGFRLGVDAVSAACATAMIAPLIAMIDRSVMENASGRRSLASSIGNSIKTLVTRPHHLLFSKPTALIFLVYGSTYLTANTVDTSFSTINNRPASSTTAGVTKFAASSAANIGIGIYKDQVFVRLFGPPGAVPRPVPLPAYALFAARDCLTIFASFNVPPILGPYFDSRFSDQIKAHMSGASTAQFMAPAAVQFISTPLHLLGLDLYNRPSSHANLITMRERFDIVCRNWTISALARICRIVPAFGIGGVVNLKVRRSLMQKLE</sequence>
<protein>
    <recommendedName>
        <fullName evidence="3">Sequence orphan</fullName>
    </recommendedName>
</protein>
<evidence type="ECO:0008006" key="3">
    <source>
        <dbReference type="Google" id="ProtNLM"/>
    </source>
</evidence>
<dbReference type="PANTHER" id="PTHR37845:SF1">
    <property type="entry name" value="SEQUENCE ORPHAN"/>
    <property type="match status" value="1"/>
</dbReference>
<gene>
    <name evidence="1" type="ORF">EDB81DRAFT_96883</name>
</gene>
<organism evidence="1 2">
    <name type="scientific">Dactylonectria macrodidyma</name>
    <dbReference type="NCBI Taxonomy" id="307937"/>
    <lineage>
        <taxon>Eukaryota</taxon>
        <taxon>Fungi</taxon>
        <taxon>Dikarya</taxon>
        <taxon>Ascomycota</taxon>
        <taxon>Pezizomycotina</taxon>
        <taxon>Sordariomycetes</taxon>
        <taxon>Hypocreomycetidae</taxon>
        <taxon>Hypocreales</taxon>
        <taxon>Nectriaceae</taxon>
        <taxon>Dactylonectria</taxon>
    </lineage>
</organism>
<name>A0A9P9EAI0_9HYPO</name>
<keyword evidence="2" id="KW-1185">Reference proteome</keyword>
<accession>A0A9P9EAI0</accession>
<dbReference type="AlphaFoldDB" id="A0A9P9EAI0"/>
<evidence type="ECO:0000313" key="1">
    <source>
        <dbReference type="EMBL" id="KAH7134365.1"/>
    </source>
</evidence>
<dbReference type="Proteomes" id="UP000738349">
    <property type="component" value="Unassembled WGS sequence"/>
</dbReference>
<dbReference type="EMBL" id="JAGMUV010000014">
    <property type="protein sequence ID" value="KAH7134365.1"/>
    <property type="molecule type" value="Genomic_DNA"/>
</dbReference>
<dbReference type="InterPro" id="IPR038781">
    <property type="entry name" value="C365.16-ike"/>
</dbReference>
<dbReference type="GO" id="GO:0005739">
    <property type="term" value="C:mitochondrion"/>
    <property type="evidence" value="ECO:0007669"/>
    <property type="project" value="TreeGrafter"/>
</dbReference>
<dbReference type="PANTHER" id="PTHR37845">
    <property type="entry name" value="SEQUENCE ORPHAN"/>
    <property type="match status" value="1"/>
</dbReference>
<proteinExistence type="predicted"/>
<reference evidence="1" key="1">
    <citation type="journal article" date="2021" name="Nat. Commun.">
        <title>Genetic determinants of endophytism in the Arabidopsis root mycobiome.</title>
        <authorList>
            <person name="Mesny F."/>
            <person name="Miyauchi S."/>
            <person name="Thiergart T."/>
            <person name="Pickel B."/>
            <person name="Atanasova L."/>
            <person name="Karlsson M."/>
            <person name="Huettel B."/>
            <person name="Barry K.W."/>
            <person name="Haridas S."/>
            <person name="Chen C."/>
            <person name="Bauer D."/>
            <person name="Andreopoulos W."/>
            <person name="Pangilinan J."/>
            <person name="LaButti K."/>
            <person name="Riley R."/>
            <person name="Lipzen A."/>
            <person name="Clum A."/>
            <person name="Drula E."/>
            <person name="Henrissat B."/>
            <person name="Kohler A."/>
            <person name="Grigoriev I.V."/>
            <person name="Martin F.M."/>
            <person name="Hacquard S."/>
        </authorList>
    </citation>
    <scope>NUCLEOTIDE SEQUENCE</scope>
    <source>
        <strain evidence="1">MPI-CAGE-AT-0147</strain>
    </source>
</reference>
<comment type="caution">
    <text evidence="1">The sequence shown here is derived from an EMBL/GenBank/DDBJ whole genome shotgun (WGS) entry which is preliminary data.</text>
</comment>